<feature type="domain" description="FHA" evidence="3">
    <location>
        <begin position="41"/>
        <end position="93"/>
    </location>
</feature>
<dbReference type="InterPro" id="IPR000253">
    <property type="entry name" value="FHA_dom"/>
</dbReference>
<keyword evidence="5" id="KW-1185">Reference proteome</keyword>
<protein>
    <submittedName>
        <fullName evidence="4">Signal peptide protein</fullName>
    </submittedName>
</protein>
<dbReference type="Proteomes" id="UP000027466">
    <property type="component" value="Unassembled WGS sequence"/>
</dbReference>
<feature type="domain" description="FHA" evidence="3">
    <location>
        <begin position="178"/>
        <end position="210"/>
    </location>
</feature>
<accession>A0A069PGC7</accession>
<keyword evidence="2" id="KW-1133">Transmembrane helix</keyword>
<evidence type="ECO:0000313" key="5">
    <source>
        <dbReference type="Proteomes" id="UP000027466"/>
    </source>
</evidence>
<dbReference type="InterPro" id="IPR008984">
    <property type="entry name" value="SMAD_FHA_dom_sf"/>
</dbReference>
<dbReference type="STRING" id="60547.GCA_000751215_01566"/>
<dbReference type="Pfam" id="PF00498">
    <property type="entry name" value="FHA"/>
    <property type="match status" value="2"/>
</dbReference>
<feature type="transmembrane region" description="Helical" evidence="2">
    <location>
        <begin position="337"/>
        <end position="357"/>
    </location>
</feature>
<dbReference type="SUPFAM" id="SSF49879">
    <property type="entry name" value="SMAD/FHA domain"/>
    <property type="match status" value="2"/>
</dbReference>
<evidence type="ECO:0000256" key="1">
    <source>
        <dbReference type="SAM" id="MobiDB-lite"/>
    </source>
</evidence>
<organism evidence="4 5">
    <name type="scientific">Caballeronia glathei</name>
    <dbReference type="NCBI Taxonomy" id="60547"/>
    <lineage>
        <taxon>Bacteria</taxon>
        <taxon>Pseudomonadati</taxon>
        <taxon>Pseudomonadota</taxon>
        <taxon>Betaproteobacteria</taxon>
        <taxon>Burkholderiales</taxon>
        <taxon>Burkholderiaceae</taxon>
        <taxon>Caballeronia</taxon>
    </lineage>
</organism>
<keyword evidence="2" id="KW-0472">Membrane</keyword>
<dbReference type="CDD" id="cd00060">
    <property type="entry name" value="FHA"/>
    <property type="match status" value="2"/>
</dbReference>
<dbReference type="RefSeq" id="WP_035928244.1">
    <property type="nucleotide sequence ID" value="NZ_CADFFX010000036.1"/>
</dbReference>
<dbReference type="EMBL" id="JFHC01000053">
    <property type="protein sequence ID" value="KDR39733.1"/>
    <property type="molecule type" value="Genomic_DNA"/>
</dbReference>
<dbReference type="PROSITE" id="PS50006">
    <property type="entry name" value="FHA_DOMAIN"/>
    <property type="match status" value="2"/>
</dbReference>
<evidence type="ECO:0000313" key="4">
    <source>
        <dbReference type="EMBL" id="KDR39733.1"/>
    </source>
</evidence>
<dbReference type="PANTHER" id="PTHR23308">
    <property type="entry name" value="NUCLEAR INHIBITOR OF PROTEIN PHOSPHATASE-1"/>
    <property type="match status" value="1"/>
</dbReference>
<keyword evidence="2" id="KW-0812">Transmembrane</keyword>
<comment type="caution">
    <text evidence="4">The sequence shown here is derived from an EMBL/GenBank/DDBJ whole genome shotgun (WGS) entry which is preliminary data.</text>
</comment>
<name>A0A069PGC7_9BURK</name>
<feature type="region of interest" description="Disordered" evidence="1">
    <location>
        <begin position="291"/>
        <end position="311"/>
    </location>
</feature>
<proteinExistence type="predicted"/>
<evidence type="ECO:0000259" key="3">
    <source>
        <dbReference type="PROSITE" id="PS50006"/>
    </source>
</evidence>
<dbReference type="AlphaFoldDB" id="A0A069PGC7"/>
<feature type="compositionally biased region" description="Basic and acidic residues" evidence="1">
    <location>
        <begin position="291"/>
        <end position="308"/>
    </location>
</feature>
<reference evidence="4 5" key="1">
    <citation type="submission" date="2014-03" db="EMBL/GenBank/DDBJ databases">
        <title>Draft Genome Sequences of Four Burkholderia Strains.</title>
        <authorList>
            <person name="Liu X.Y."/>
            <person name="Li C.X."/>
            <person name="Xu J.H."/>
        </authorList>
    </citation>
    <scope>NUCLEOTIDE SEQUENCE [LARGE SCALE GENOMIC DNA]</scope>
    <source>
        <strain evidence="4 5">DSM 50014</strain>
    </source>
</reference>
<gene>
    <name evidence="4" type="ORF">BG61_30560</name>
</gene>
<dbReference type="Gene3D" id="2.60.200.20">
    <property type="match status" value="2"/>
</dbReference>
<dbReference type="InterPro" id="IPR050923">
    <property type="entry name" value="Cell_Proc_Reg/RNA_Proc"/>
</dbReference>
<evidence type="ECO:0000256" key="2">
    <source>
        <dbReference type="SAM" id="Phobius"/>
    </source>
</evidence>
<dbReference type="SMART" id="SM00240">
    <property type="entry name" value="FHA"/>
    <property type="match status" value="2"/>
</dbReference>
<sequence>MAPGEAPIAEVQASVDEAFDVVLKPVSHPELAEIRIDENLFAIGRTEAPFASCAPEAVAQLSRRHARIFIEHGGVYVADLDSKNGTAVNGAEVRQKPARLRHGDEICFGSKLSYRVQFVPRVHARASAVRPASVTLAPKRTDLGLQPIDVAQFPFLVSKADALFARYREQYPHQVNYVSRRHAHLFLKGGAPYVEDLGSTNGTFVNGQRLDASAHPLADGDVLAFGGTHFVYRVSVHKEEGDSTLTQVAVADAANEAAAEADADKTTFVGSAHSFLDIFCVDQAQLREDEVNKEALPEADDTRKDPEKRRKRSKFSMMFSELRTAFSGGERTSRKRVLTVGVGVLAAIVAIASALYFHGSSERRMKGLIASGEYAQAAGVASDYLSRHPDDGQFSALGTEALLKAKVPEWLAALKRGQFDRASAVIAEMKRLGANNADVRPLVDELEWIGKLESFVLGRGGPDAPIRIYADEDRVGEILRHWDDDATGHQRALDRISSYVPEFREPYSAALSHLRKLQSDDSVYLAAIDRLKASIGKELGEGHPEALQAVLTEYAEKYPRLGGLDRVREDLRQYIELQKQASAPSLAPLVALLATIKFSTPPFQEQFRQMSATKLPSPAAVNQYEAVAQAWRNGQTAQALDGLQKMPVGAWSDVIAAEVTHKKAVAAQFADLQKARGTKGYEDALLSFNETLDARDDTWFIKAVQPDVAAFRDKALARAQELLNHAQALWGQYRANGSIGGSQRLESGISDSFRTQARLLSDAQAEAQRGMRIFRQVKADGAAKWTALVDEINAEAELQRRSLQELRMVLEPGLLKNKLALIGGPGGEERRAP</sequence>